<keyword evidence="3" id="KW-1185">Reference proteome</keyword>
<dbReference type="InterPro" id="IPR029071">
    <property type="entry name" value="Ubiquitin-like_domsf"/>
</dbReference>
<dbReference type="Gene3D" id="2.130.10.30">
    <property type="entry name" value="Regulator of chromosome condensation 1/beta-lactamase-inhibitor protein II"/>
    <property type="match status" value="2"/>
</dbReference>
<protein>
    <submittedName>
        <fullName evidence="2">HERC2 protein</fullName>
    </submittedName>
</protein>
<comment type="caution">
    <text evidence="2">The sequence shown here is derived from an EMBL/GenBank/DDBJ whole genome shotgun (WGS) entry which is preliminary data.</text>
</comment>
<evidence type="ECO:0000313" key="3">
    <source>
        <dbReference type="Proteomes" id="UP000604046"/>
    </source>
</evidence>
<organism evidence="2 3">
    <name type="scientific">Symbiodinium natans</name>
    <dbReference type="NCBI Taxonomy" id="878477"/>
    <lineage>
        <taxon>Eukaryota</taxon>
        <taxon>Sar</taxon>
        <taxon>Alveolata</taxon>
        <taxon>Dinophyceae</taxon>
        <taxon>Suessiales</taxon>
        <taxon>Symbiodiniaceae</taxon>
        <taxon>Symbiodinium</taxon>
    </lineage>
</organism>
<evidence type="ECO:0000256" key="1">
    <source>
        <dbReference type="SAM" id="MobiDB-lite"/>
    </source>
</evidence>
<reference evidence="2" key="1">
    <citation type="submission" date="2021-02" db="EMBL/GenBank/DDBJ databases">
        <authorList>
            <person name="Dougan E. K."/>
            <person name="Rhodes N."/>
            <person name="Thang M."/>
            <person name="Chan C."/>
        </authorList>
    </citation>
    <scope>NUCLEOTIDE SEQUENCE</scope>
</reference>
<feature type="compositionally biased region" description="Basic and acidic residues" evidence="1">
    <location>
        <begin position="486"/>
        <end position="496"/>
    </location>
</feature>
<evidence type="ECO:0000313" key="2">
    <source>
        <dbReference type="EMBL" id="CAE6938759.1"/>
    </source>
</evidence>
<dbReference type="Proteomes" id="UP000604046">
    <property type="component" value="Unassembled WGS sequence"/>
</dbReference>
<dbReference type="InterPro" id="IPR051553">
    <property type="entry name" value="Ran_GTPase-activating"/>
</dbReference>
<dbReference type="PANTHER" id="PTHR45982">
    <property type="entry name" value="REGULATOR OF CHROMOSOME CONDENSATION"/>
    <property type="match status" value="1"/>
</dbReference>
<dbReference type="EMBL" id="CAJNDS010000059">
    <property type="protein sequence ID" value="CAE6938759.1"/>
    <property type="molecule type" value="Genomic_DNA"/>
</dbReference>
<feature type="region of interest" description="Disordered" evidence="1">
    <location>
        <begin position="480"/>
        <end position="515"/>
    </location>
</feature>
<dbReference type="OrthoDB" id="5370059at2759"/>
<dbReference type="SUPFAM" id="SSF50985">
    <property type="entry name" value="RCC1/BLIP-II"/>
    <property type="match status" value="1"/>
</dbReference>
<dbReference type="InterPro" id="IPR009091">
    <property type="entry name" value="RCC1/BLIP-II"/>
</dbReference>
<dbReference type="SUPFAM" id="SSF54236">
    <property type="entry name" value="Ubiquitin-like"/>
    <property type="match status" value="1"/>
</dbReference>
<accession>A0A812H8X0</accession>
<gene>
    <name evidence="2" type="primary">HERC2</name>
    <name evidence="2" type="ORF">SNAT2548_LOCUS1131</name>
</gene>
<sequence length="515" mass="55780">MTELHCVLLGGRVLDITVDETCYVWQLKERLQEELGWWPECIFNGETLRDNDSTLCQQGIGTRTEGVDVVQVIRSATQNHMCSSQRHEGYYGIFNGECFWLGASVENGLEMKFLECVGAVRRVEVGNFGDAVPRAEMVLLGQDGSVRTFYPSLDVEVHAPAAIAELRDVEKVVATERALAAVRADGSVAAWGEASDGGELGRDLLDVREVVASVAAFAAIHQDGRVTSWGDPDFGGDCQAVSHRLRNVQDVAAAVGAFAAISRDGSVVTWGDQRMGGDSAPVQQALQSVVRVYACFTAFAALLADGRVVTWGSADGGGDSSMVQAQLQDVKDIAASQQAFAALRSDGSVVTWGRGDLGGDSRAVQDQLRDVQKLVATQGSFCALLQGGRVVTWGRPDFGGDSSDVQDRLRHVRDIHADMFTFCATLSNGELLVWGSWRLYGKVRFLVNPREELASFRDFDYLPPPSLECRAPNVWTDSRSANSAQDFEHFGSRDPSTDPSGSPRSGGLEDAWDSD</sequence>
<name>A0A812H8X0_9DINO</name>
<dbReference type="AlphaFoldDB" id="A0A812H8X0"/>
<dbReference type="PANTHER" id="PTHR45982:SF1">
    <property type="entry name" value="REGULATOR OF CHROMOSOME CONDENSATION"/>
    <property type="match status" value="1"/>
</dbReference>
<proteinExistence type="predicted"/>